<organism evidence="1 2">
    <name type="scientific">Lentinus brumalis</name>
    <dbReference type="NCBI Taxonomy" id="2498619"/>
    <lineage>
        <taxon>Eukaryota</taxon>
        <taxon>Fungi</taxon>
        <taxon>Dikarya</taxon>
        <taxon>Basidiomycota</taxon>
        <taxon>Agaricomycotina</taxon>
        <taxon>Agaricomycetes</taxon>
        <taxon>Polyporales</taxon>
        <taxon>Polyporaceae</taxon>
        <taxon>Lentinus</taxon>
    </lineage>
</organism>
<accession>A0A371DPX0</accession>
<dbReference type="EMBL" id="KZ857384">
    <property type="protein sequence ID" value="RDX54587.1"/>
    <property type="molecule type" value="Genomic_DNA"/>
</dbReference>
<dbReference type="Proteomes" id="UP000256964">
    <property type="component" value="Unassembled WGS sequence"/>
</dbReference>
<evidence type="ECO:0000313" key="2">
    <source>
        <dbReference type="Proteomes" id="UP000256964"/>
    </source>
</evidence>
<protein>
    <submittedName>
        <fullName evidence="1">Uncharacterized protein</fullName>
    </submittedName>
</protein>
<dbReference type="AlphaFoldDB" id="A0A371DPX0"/>
<name>A0A371DPX0_9APHY</name>
<evidence type="ECO:0000313" key="1">
    <source>
        <dbReference type="EMBL" id="RDX54587.1"/>
    </source>
</evidence>
<keyword evidence="2" id="KW-1185">Reference proteome</keyword>
<reference evidence="1 2" key="1">
    <citation type="journal article" date="2018" name="Biotechnol. Biofuels">
        <title>Integrative visual omics of the white-rot fungus Polyporus brumalis exposes the biotechnological potential of its oxidative enzymes for delignifying raw plant biomass.</title>
        <authorList>
            <person name="Miyauchi S."/>
            <person name="Rancon A."/>
            <person name="Drula E."/>
            <person name="Hage H."/>
            <person name="Chaduli D."/>
            <person name="Favel A."/>
            <person name="Grisel S."/>
            <person name="Henrissat B."/>
            <person name="Herpoel-Gimbert I."/>
            <person name="Ruiz-Duenas F.J."/>
            <person name="Chevret D."/>
            <person name="Hainaut M."/>
            <person name="Lin J."/>
            <person name="Wang M."/>
            <person name="Pangilinan J."/>
            <person name="Lipzen A."/>
            <person name="Lesage-Meessen L."/>
            <person name="Navarro D."/>
            <person name="Riley R."/>
            <person name="Grigoriev I.V."/>
            <person name="Zhou S."/>
            <person name="Raouche S."/>
            <person name="Rosso M.N."/>
        </authorList>
    </citation>
    <scope>NUCLEOTIDE SEQUENCE [LARGE SCALE GENOMIC DNA]</scope>
    <source>
        <strain evidence="1 2">BRFM 1820</strain>
    </source>
</reference>
<sequence length="259" mass="28888">MAIFKTRDQHSNQSLFPDLRFPTNLARKYASVSKLRSPFPPTITISPLCETPRVTCADSFAGNRRDIPIHVSLLDMPPSPPPAPSIALVSLSFAQSRKDIRWRQEGFEMASSDPHPIPFALRTHMLVPLDIAYARDDIRRRTETFESRPLPVDADHPPGRTSYPMPPALLSPSPSYPTIHTYQSTLPSVYSQHSWNEDEETKGAEDTVTAVYEAYNNLTLHELGYGAASDEAVAGLTSLRASSFDEESFLRMAEDSLGW</sequence>
<dbReference type="OrthoDB" id="2754366at2759"/>
<gene>
    <name evidence="1" type="ORF">OH76DRAFT_977213</name>
</gene>
<proteinExistence type="predicted"/>